<comment type="caution">
    <text evidence="1">The sequence shown here is derived from an EMBL/GenBank/DDBJ whole genome shotgun (WGS) entry which is preliminary data.</text>
</comment>
<sequence>MAPCQTKTLKTIPRFLLPADFQDLVSVSVRVLPISSSDKEVKGPILTWGRSRCLNLRGFLCLIIGFKASSHKFNFVPSNPSLYHLRIKMLNLRLRTCLYCLQN</sequence>
<evidence type="ECO:0000313" key="2">
    <source>
        <dbReference type="Proteomes" id="UP001157418"/>
    </source>
</evidence>
<organism evidence="1 2">
    <name type="scientific">Lactuca virosa</name>
    <dbReference type="NCBI Taxonomy" id="75947"/>
    <lineage>
        <taxon>Eukaryota</taxon>
        <taxon>Viridiplantae</taxon>
        <taxon>Streptophyta</taxon>
        <taxon>Embryophyta</taxon>
        <taxon>Tracheophyta</taxon>
        <taxon>Spermatophyta</taxon>
        <taxon>Magnoliopsida</taxon>
        <taxon>eudicotyledons</taxon>
        <taxon>Gunneridae</taxon>
        <taxon>Pentapetalae</taxon>
        <taxon>asterids</taxon>
        <taxon>campanulids</taxon>
        <taxon>Asterales</taxon>
        <taxon>Asteraceae</taxon>
        <taxon>Cichorioideae</taxon>
        <taxon>Cichorieae</taxon>
        <taxon>Lactucinae</taxon>
        <taxon>Lactuca</taxon>
    </lineage>
</organism>
<accession>A0AAU9PLE8</accession>
<dbReference type="EMBL" id="CAKMRJ010005634">
    <property type="protein sequence ID" value="CAH1451019.1"/>
    <property type="molecule type" value="Genomic_DNA"/>
</dbReference>
<dbReference type="Proteomes" id="UP001157418">
    <property type="component" value="Unassembled WGS sequence"/>
</dbReference>
<name>A0AAU9PLE8_9ASTR</name>
<reference evidence="1 2" key="1">
    <citation type="submission" date="2022-01" db="EMBL/GenBank/DDBJ databases">
        <authorList>
            <person name="Xiong W."/>
            <person name="Schranz E."/>
        </authorList>
    </citation>
    <scope>NUCLEOTIDE SEQUENCE [LARGE SCALE GENOMIC DNA]</scope>
</reference>
<keyword evidence="2" id="KW-1185">Reference proteome</keyword>
<evidence type="ECO:0000313" key="1">
    <source>
        <dbReference type="EMBL" id="CAH1451019.1"/>
    </source>
</evidence>
<protein>
    <submittedName>
        <fullName evidence="1">Uncharacterized protein</fullName>
    </submittedName>
</protein>
<gene>
    <name evidence="1" type="ORF">LVIROSA_LOCUS36404</name>
</gene>
<proteinExistence type="predicted"/>
<dbReference type="AlphaFoldDB" id="A0AAU9PLE8"/>